<gene>
    <name evidence="1" type="ORF">OU798_06905</name>
</gene>
<dbReference type="Gene3D" id="3.30.420.260">
    <property type="match status" value="1"/>
</dbReference>
<dbReference type="Pfam" id="PF12864">
    <property type="entry name" value="DUF3822"/>
    <property type="match status" value="1"/>
</dbReference>
<sequence>MPDFVAESFKIEDTFEYILSIQVSLNGFSFSVLRPVDNTILVFKSTTLKISSDKLIARRFSEWMNSEELLQKTYKKTRVIILSDKFTLIPKSLHRNNLNEELAHLLFKEGSKLQFAENLVEKINAKLLFTLPDGINKIISQTIGECEIMHPVKSIINNFPESNEKNTLVLLFNNNTLFLALGKNKQLLLANSFTINHSNDVVYYVLTALKQLEVPTLNTKLFYAGKSVYANDTHKNLQKYFASTSLFLPNKFEHESKLSEELIAENIALYI</sequence>
<dbReference type="CDD" id="cd24013">
    <property type="entry name" value="ASKHA_ATPase_BT3980-like"/>
    <property type="match status" value="1"/>
</dbReference>
<dbReference type="AlphaFoldDB" id="A0A9X3F3W3"/>
<protein>
    <submittedName>
        <fullName evidence="1">DUF3822 family protein</fullName>
    </submittedName>
</protein>
<name>A0A9X3F3W3_9BACT</name>
<evidence type="ECO:0000313" key="1">
    <source>
        <dbReference type="EMBL" id="MCY1720064.1"/>
    </source>
</evidence>
<dbReference type="InterPro" id="IPR024213">
    <property type="entry name" value="DUF3822"/>
</dbReference>
<organism evidence="1 2">
    <name type="scientific">Draconibacterium aestuarii</name>
    <dbReference type="NCBI Taxonomy" id="2998507"/>
    <lineage>
        <taxon>Bacteria</taxon>
        <taxon>Pseudomonadati</taxon>
        <taxon>Bacteroidota</taxon>
        <taxon>Bacteroidia</taxon>
        <taxon>Marinilabiliales</taxon>
        <taxon>Prolixibacteraceae</taxon>
        <taxon>Draconibacterium</taxon>
    </lineage>
</organism>
<dbReference type="EMBL" id="JAPOHD010000013">
    <property type="protein sequence ID" value="MCY1720064.1"/>
    <property type="molecule type" value="Genomic_DNA"/>
</dbReference>
<evidence type="ECO:0000313" key="2">
    <source>
        <dbReference type="Proteomes" id="UP001145087"/>
    </source>
</evidence>
<comment type="caution">
    <text evidence="1">The sequence shown here is derived from an EMBL/GenBank/DDBJ whole genome shotgun (WGS) entry which is preliminary data.</text>
</comment>
<accession>A0A9X3F3W3</accession>
<dbReference type="Proteomes" id="UP001145087">
    <property type="component" value="Unassembled WGS sequence"/>
</dbReference>
<dbReference type="Gene3D" id="3.30.420.250">
    <property type="match status" value="1"/>
</dbReference>
<reference evidence="1" key="1">
    <citation type="submission" date="2022-11" db="EMBL/GenBank/DDBJ databases">
        <title>Marilongibacter aestuarii gen. nov., sp. nov., isolated from tidal flat sediment.</title>
        <authorList>
            <person name="Jiayan W."/>
        </authorList>
    </citation>
    <scope>NUCLEOTIDE SEQUENCE</scope>
    <source>
        <strain evidence="1">Z1-6</strain>
    </source>
</reference>
<dbReference type="RefSeq" id="WP_343332398.1">
    <property type="nucleotide sequence ID" value="NZ_JAPOHD010000013.1"/>
</dbReference>
<proteinExistence type="predicted"/>
<keyword evidence="2" id="KW-1185">Reference proteome</keyword>